<dbReference type="InterPro" id="IPR023214">
    <property type="entry name" value="HAD_sf"/>
</dbReference>
<dbReference type="Gene3D" id="3.30.1240.10">
    <property type="match status" value="1"/>
</dbReference>
<dbReference type="EMBL" id="CP157940">
    <property type="protein sequence ID" value="XBS55364.1"/>
    <property type="molecule type" value="Genomic_DNA"/>
</dbReference>
<reference evidence="1" key="1">
    <citation type="submission" date="2024-06" db="EMBL/GenBank/DDBJ databases">
        <title>Lacrimispora cavernae sp. nov., a novel anaerobe isolated from bat guano pile inside a cave.</title>
        <authorList>
            <person name="Miller S.L."/>
            <person name="Lu N."/>
            <person name="King J."/>
            <person name="Sankaranarayanan K."/>
            <person name="Lawson P.A."/>
        </authorList>
    </citation>
    <scope>NUCLEOTIDE SEQUENCE</scope>
    <source>
        <strain evidence="1">BS-2</strain>
    </source>
</reference>
<dbReference type="PANTHER" id="PTHR10000">
    <property type="entry name" value="PHOSPHOSERINE PHOSPHATASE"/>
    <property type="match status" value="1"/>
</dbReference>
<protein>
    <submittedName>
        <fullName evidence="1">Cof-type HAD-IIB family hydrolase</fullName>
    </submittedName>
</protein>
<accession>A0AAU7PT32</accession>
<dbReference type="GO" id="GO:0016791">
    <property type="term" value="F:phosphatase activity"/>
    <property type="evidence" value="ECO:0007669"/>
    <property type="project" value="UniProtKB-ARBA"/>
</dbReference>
<dbReference type="Pfam" id="PF08282">
    <property type="entry name" value="Hydrolase_3"/>
    <property type="match status" value="1"/>
</dbReference>
<dbReference type="AlphaFoldDB" id="A0AAU7PT32"/>
<dbReference type="SUPFAM" id="SSF56784">
    <property type="entry name" value="HAD-like"/>
    <property type="match status" value="1"/>
</dbReference>
<dbReference type="InterPro" id="IPR036412">
    <property type="entry name" value="HAD-like_sf"/>
</dbReference>
<dbReference type="SFLD" id="SFLDG01140">
    <property type="entry name" value="C2.B:_Phosphomannomutase_and_P"/>
    <property type="match status" value="1"/>
</dbReference>
<name>A0AAU7PT32_9FIRM</name>
<dbReference type="GO" id="GO:0005829">
    <property type="term" value="C:cytosol"/>
    <property type="evidence" value="ECO:0007669"/>
    <property type="project" value="TreeGrafter"/>
</dbReference>
<dbReference type="GO" id="GO:0000287">
    <property type="term" value="F:magnesium ion binding"/>
    <property type="evidence" value="ECO:0007669"/>
    <property type="project" value="TreeGrafter"/>
</dbReference>
<dbReference type="NCBIfam" id="TIGR00099">
    <property type="entry name" value="Cof-subfamily"/>
    <property type="match status" value="1"/>
</dbReference>
<dbReference type="RefSeq" id="WP_349948037.1">
    <property type="nucleotide sequence ID" value="NZ_CP157940.1"/>
</dbReference>
<keyword evidence="1" id="KW-0378">Hydrolase</keyword>
<gene>
    <name evidence="1" type="ORF">ABFV83_06110</name>
</gene>
<dbReference type="InterPro" id="IPR000150">
    <property type="entry name" value="Cof"/>
</dbReference>
<dbReference type="SFLD" id="SFLDS00003">
    <property type="entry name" value="Haloacid_Dehalogenase"/>
    <property type="match status" value="1"/>
</dbReference>
<dbReference type="PROSITE" id="PS01229">
    <property type="entry name" value="COF_2"/>
    <property type="match status" value="1"/>
</dbReference>
<sequence>MEKKIKAIFFDIDGTLRDFQTKRIPDSAKEALMEARRAGILLFIATGRHKLEMEQEDLLEGILFDGYVTLNGQYCYCGDRIIYDLPINPDEVERTLAFLEEEPFPCMFMEGDRMYINMVNHAVEKVQMDIGTRLPPVLNVERARNQRIYQIIPYVSYDMEQKLKNHLCGCEFIRWHDEMGCDVVPAGGSKWNGIMKMAEHYGFSAHEMAAVGDGNNDISMISGAGLGIAMGNASDEVKGAAGYITDSIETDGLKKAVFHILDYNSLGGMTNE</sequence>
<proteinExistence type="predicted"/>
<dbReference type="Gene3D" id="3.40.50.1000">
    <property type="entry name" value="HAD superfamily/HAD-like"/>
    <property type="match status" value="1"/>
</dbReference>
<organism evidence="1">
    <name type="scientific">Lacrimispora sp. BS-2</name>
    <dbReference type="NCBI Taxonomy" id="3151850"/>
    <lineage>
        <taxon>Bacteria</taxon>
        <taxon>Bacillati</taxon>
        <taxon>Bacillota</taxon>
        <taxon>Clostridia</taxon>
        <taxon>Lachnospirales</taxon>
        <taxon>Lachnospiraceae</taxon>
        <taxon>Lacrimispora</taxon>
    </lineage>
</organism>
<dbReference type="PANTHER" id="PTHR10000:SF25">
    <property type="entry name" value="PHOSPHATASE YKRA-RELATED"/>
    <property type="match status" value="1"/>
</dbReference>
<evidence type="ECO:0000313" key="1">
    <source>
        <dbReference type="EMBL" id="XBS55364.1"/>
    </source>
</evidence>